<evidence type="ECO:0000259" key="6">
    <source>
        <dbReference type="PROSITE" id="PS00624"/>
    </source>
</evidence>
<protein>
    <recommendedName>
        <fullName evidence="5 6">Glucose-methanol-choline oxidoreductase N-terminal domain-containing protein</fullName>
    </recommendedName>
</protein>
<dbReference type="PROSITE" id="PS00624">
    <property type="entry name" value="GMC_OXRED_2"/>
    <property type="match status" value="1"/>
</dbReference>
<evidence type="ECO:0000313" key="8">
    <source>
        <dbReference type="Proteomes" id="UP000008370"/>
    </source>
</evidence>
<sequence length="471" mass="52930">MWPFVTRYPELLPSRVQQEYDYIVVGGGTAGCVLARRLAEERNSSVLLIERGDTRDNWLDKSPLFSTHQFSDKKHSVVLQSRLRGDATTDIVTGRGLGGTSRINGMHYTRGVPGDYNAWAESGRQGWSYEELKPYFERAEGHWSPAPPPNFKFEASREIAHAAEKLGFAICNDVNDARLPTSGCFLLHLTTAQDGYRSSTFRAYLPKHFVLAHRDNLHICTKTIACKVEVEQSATGTLRATGVVLQEAKPGSSTRFVAARKEVVLCCGAITTPQLLMLSGIGPANHLQQVGVPVVHELDGVGSNLQDHMGTPLYYYAPIWDTWIAPFLRPWWLLWQLLRFLILGDGWLRDHYMESSVYTRADYLDEDMRQKVLDEQQRDATRPDNVPDIEIMTVLCDFTYPDYDKSKGGYTMLATALRPHSRGTVRLRSSDSLDPPLIDLDFLSAPADRKTLRTAVRLCMRIAGTMRAGGY</sequence>
<evidence type="ECO:0000256" key="3">
    <source>
        <dbReference type="PIRSR" id="PIRSR000137-2"/>
    </source>
</evidence>
<dbReference type="Gene3D" id="3.30.560.10">
    <property type="entry name" value="Glucose Oxidase, domain 3"/>
    <property type="match status" value="1"/>
</dbReference>
<dbReference type="HOGENOM" id="CLU_002865_7_2_1"/>
<gene>
    <name evidence="7" type="ORF">PHACADRAFT_68181</name>
</gene>
<comment type="similarity">
    <text evidence="2 4">Belongs to the GMC oxidoreductase family.</text>
</comment>
<feature type="domain" description="Glucose-methanol-choline oxidoreductase N-terminal" evidence="5">
    <location>
        <begin position="94"/>
        <end position="117"/>
    </location>
</feature>
<dbReference type="PROSITE" id="PS51257">
    <property type="entry name" value="PROKAR_LIPOPROTEIN"/>
    <property type="match status" value="1"/>
</dbReference>
<keyword evidence="8" id="KW-1185">Reference proteome</keyword>
<accession>K5UX43</accession>
<dbReference type="InParanoid" id="K5UX43"/>
<dbReference type="PIRSF" id="PIRSF000137">
    <property type="entry name" value="Alcohol_oxidase"/>
    <property type="match status" value="1"/>
</dbReference>
<dbReference type="InterPro" id="IPR007867">
    <property type="entry name" value="GMC_OxRtase_C"/>
</dbReference>
<dbReference type="RefSeq" id="XP_007397346.1">
    <property type="nucleotide sequence ID" value="XM_007397284.1"/>
</dbReference>
<dbReference type="InterPro" id="IPR036188">
    <property type="entry name" value="FAD/NAD-bd_sf"/>
</dbReference>
<evidence type="ECO:0000256" key="4">
    <source>
        <dbReference type="RuleBase" id="RU003968"/>
    </source>
</evidence>
<dbReference type="GeneID" id="18920244"/>
<dbReference type="KEGG" id="pco:PHACADRAFT_68181"/>
<feature type="binding site" evidence="3">
    <location>
        <position position="100"/>
    </location>
    <ligand>
        <name>FAD</name>
        <dbReference type="ChEBI" id="CHEBI:57692"/>
    </ligand>
</feature>
<feature type="domain" description="Glucose-methanol-choline oxidoreductase N-terminal" evidence="6">
    <location>
        <begin position="268"/>
        <end position="282"/>
    </location>
</feature>
<name>K5UX43_PHACS</name>
<dbReference type="EMBL" id="JH930473">
    <property type="protein sequence ID" value="EKM54661.1"/>
    <property type="molecule type" value="Genomic_DNA"/>
</dbReference>
<dbReference type="SUPFAM" id="SSF54373">
    <property type="entry name" value="FAD-linked reductases, C-terminal domain"/>
    <property type="match status" value="1"/>
</dbReference>
<organism evidence="7 8">
    <name type="scientific">Phanerochaete carnosa (strain HHB-10118-sp)</name>
    <name type="common">White-rot fungus</name>
    <name type="synonym">Peniophora carnosa</name>
    <dbReference type="NCBI Taxonomy" id="650164"/>
    <lineage>
        <taxon>Eukaryota</taxon>
        <taxon>Fungi</taxon>
        <taxon>Dikarya</taxon>
        <taxon>Basidiomycota</taxon>
        <taxon>Agaricomycotina</taxon>
        <taxon>Agaricomycetes</taxon>
        <taxon>Polyporales</taxon>
        <taxon>Phanerochaetaceae</taxon>
        <taxon>Phanerochaete</taxon>
    </lineage>
</organism>
<feature type="non-terminal residue" evidence="7">
    <location>
        <position position="471"/>
    </location>
</feature>
<dbReference type="AlphaFoldDB" id="K5UX43"/>
<dbReference type="InterPro" id="IPR000172">
    <property type="entry name" value="GMC_OxRdtase_N"/>
</dbReference>
<evidence type="ECO:0000256" key="1">
    <source>
        <dbReference type="ARBA" id="ARBA00001974"/>
    </source>
</evidence>
<dbReference type="InterPro" id="IPR012132">
    <property type="entry name" value="GMC_OxRdtase"/>
</dbReference>
<dbReference type="Gene3D" id="3.50.50.60">
    <property type="entry name" value="FAD/NAD(P)-binding domain"/>
    <property type="match status" value="1"/>
</dbReference>
<evidence type="ECO:0000256" key="2">
    <source>
        <dbReference type="ARBA" id="ARBA00010790"/>
    </source>
</evidence>
<dbReference type="Proteomes" id="UP000008370">
    <property type="component" value="Unassembled WGS sequence"/>
</dbReference>
<dbReference type="PANTHER" id="PTHR11552:SF219">
    <property type="entry name" value="GLUCOSE-METHANOL-CHOLINE OXIDOREDUCTASE N-TERMINAL DOMAIN-CONTAINING PROTEIN"/>
    <property type="match status" value="1"/>
</dbReference>
<dbReference type="SUPFAM" id="SSF51905">
    <property type="entry name" value="FAD/NAD(P)-binding domain"/>
    <property type="match status" value="1"/>
</dbReference>
<keyword evidence="4" id="KW-0285">Flavoprotein</keyword>
<dbReference type="GO" id="GO:0016614">
    <property type="term" value="F:oxidoreductase activity, acting on CH-OH group of donors"/>
    <property type="evidence" value="ECO:0007669"/>
    <property type="project" value="InterPro"/>
</dbReference>
<evidence type="ECO:0000313" key="7">
    <source>
        <dbReference type="EMBL" id="EKM54661.1"/>
    </source>
</evidence>
<reference evidence="7 8" key="1">
    <citation type="journal article" date="2012" name="BMC Genomics">
        <title>Comparative genomics of the white-rot fungi, Phanerochaete carnosa and P. chrysosporium, to elucidate the genetic basis of the distinct wood types they colonize.</title>
        <authorList>
            <person name="Suzuki H."/>
            <person name="MacDonald J."/>
            <person name="Syed K."/>
            <person name="Salamov A."/>
            <person name="Hori C."/>
            <person name="Aerts A."/>
            <person name="Henrissat B."/>
            <person name="Wiebenga A."/>
            <person name="vanKuyk P.A."/>
            <person name="Barry K."/>
            <person name="Lindquist E."/>
            <person name="LaButti K."/>
            <person name="Lapidus A."/>
            <person name="Lucas S."/>
            <person name="Coutinho P."/>
            <person name="Gong Y."/>
            <person name="Samejima M."/>
            <person name="Mahadevan R."/>
            <person name="Abou-Zaid M."/>
            <person name="de Vries R.P."/>
            <person name="Igarashi K."/>
            <person name="Yadav J.S."/>
            <person name="Grigoriev I.V."/>
            <person name="Master E.R."/>
        </authorList>
    </citation>
    <scope>NUCLEOTIDE SEQUENCE [LARGE SCALE GENOMIC DNA]</scope>
    <source>
        <strain evidence="7 8">HHB-10118-sp</strain>
    </source>
</reference>
<proteinExistence type="inferred from homology"/>
<dbReference type="STRING" id="650164.K5UX43"/>
<dbReference type="OrthoDB" id="269227at2759"/>
<dbReference type="PANTHER" id="PTHR11552">
    <property type="entry name" value="GLUCOSE-METHANOL-CHOLINE GMC OXIDOREDUCTASE"/>
    <property type="match status" value="1"/>
</dbReference>
<dbReference type="Pfam" id="PF00732">
    <property type="entry name" value="GMC_oxred_N"/>
    <property type="match status" value="1"/>
</dbReference>
<evidence type="ECO:0000259" key="5">
    <source>
        <dbReference type="PROSITE" id="PS00623"/>
    </source>
</evidence>
<comment type="cofactor">
    <cofactor evidence="1 3">
        <name>FAD</name>
        <dbReference type="ChEBI" id="CHEBI:57692"/>
    </cofactor>
</comment>
<dbReference type="GO" id="GO:0050660">
    <property type="term" value="F:flavin adenine dinucleotide binding"/>
    <property type="evidence" value="ECO:0007669"/>
    <property type="project" value="InterPro"/>
</dbReference>
<dbReference type="Pfam" id="PF05199">
    <property type="entry name" value="GMC_oxred_C"/>
    <property type="match status" value="1"/>
</dbReference>
<dbReference type="PROSITE" id="PS00623">
    <property type="entry name" value="GMC_OXRED_1"/>
    <property type="match status" value="1"/>
</dbReference>
<keyword evidence="3 4" id="KW-0274">FAD</keyword>